<evidence type="ECO:0000313" key="1">
    <source>
        <dbReference type="EMBL" id="HIW78122.1"/>
    </source>
</evidence>
<dbReference type="EMBL" id="DXGI01000110">
    <property type="protein sequence ID" value="HIW78122.1"/>
    <property type="molecule type" value="Genomic_DNA"/>
</dbReference>
<reference evidence="1" key="2">
    <citation type="submission" date="2021-04" db="EMBL/GenBank/DDBJ databases">
        <authorList>
            <person name="Gilroy R."/>
        </authorList>
    </citation>
    <scope>NUCLEOTIDE SEQUENCE</scope>
    <source>
        <strain evidence="1">ChiSxjej5B17-1746</strain>
    </source>
</reference>
<protein>
    <submittedName>
        <fullName evidence="1">HK97 gp10 family phage protein</fullName>
    </submittedName>
</protein>
<gene>
    <name evidence="1" type="ORF">H9874_03125</name>
</gene>
<evidence type="ECO:0000313" key="2">
    <source>
        <dbReference type="Proteomes" id="UP000824264"/>
    </source>
</evidence>
<organism evidence="1 2">
    <name type="scientific">Candidatus Bilophila faecipullorum</name>
    <dbReference type="NCBI Taxonomy" id="2838482"/>
    <lineage>
        <taxon>Bacteria</taxon>
        <taxon>Pseudomonadati</taxon>
        <taxon>Thermodesulfobacteriota</taxon>
        <taxon>Desulfovibrionia</taxon>
        <taxon>Desulfovibrionales</taxon>
        <taxon>Desulfovibrionaceae</taxon>
        <taxon>Bilophila</taxon>
    </lineage>
</organism>
<name>A0A9D1QZ96_9BACT</name>
<sequence>MSRKPDAWLVDFDVNAITREAAGFIDGELESIANRIADEARGEEFPTSKTGKLVKGIRPRVSKFENGGWIVLVRVPHAHLVEYGHAMVNHDGTQPKITKHVPAHPFLRKAKNKVLMEVVAEFRSKYGKGA</sequence>
<dbReference type="AlphaFoldDB" id="A0A9D1QZ96"/>
<comment type="caution">
    <text evidence="1">The sequence shown here is derived from an EMBL/GenBank/DDBJ whole genome shotgun (WGS) entry which is preliminary data.</text>
</comment>
<accession>A0A9D1QZ96</accession>
<dbReference type="Proteomes" id="UP000824264">
    <property type="component" value="Unassembled WGS sequence"/>
</dbReference>
<proteinExistence type="predicted"/>
<reference evidence="1" key="1">
    <citation type="journal article" date="2021" name="PeerJ">
        <title>Extensive microbial diversity within the chicken gut microbiome revealed by metagenomics and culture.</title>
        <authorList>
            <person name="Gilroy R."/>
            <person name="Ravi A."/>
            <person name="Getino M."/>
            <person name="Pursley I."/>
            <person name="Horton D.L."/>
            <person name="Alikhan N.F."/>
            <person name="Baker D."/>
            <person name="Gharbi K."/>
            <person name="Hall N."/>
            <person name="Watson M."/>
            <person name="Adriaenssens E.M."/>
            <person name="Foster-Nyarko E."/>
            <person name="Jarju S."/>
            <person name="Secka A."/>
            <person name="Antonio M."/>
            <person name="Oren A."/>
            <person name="Chaudhuri R.R."/>
            <person name="La Ragione R."/>
            <person name="Hildebrand F."/>
            <person name="Pallen M.J."/>
        </authorList>
    </citation>
    <scope>NUCLEOTIDE SEQUENCE</scope>
    <source>
        <strain evidence="1">ChiSxjej5B17-1746</strain>
    </source>
</reference>